<dbReference type="EMBL" id="JAOXXL010000012">
    <property type="protein sequence ID" value="MCY7008121.1"/>
    <property type="molecule type" value="Genomic_DNA"/>
</dbReference>
<reference evidence="1" key="1">
    <citation type="submission" date="2022-09" db="EMBL/GenBank/DDBJ databases">
        <authorList>
            <person name="Zoaiter M."/>
        </authorList>
    </citation>
    <scope>NUCLEOTIDE SEQUENCE</scope>
    <source>
        <strain evidence="1">DSM 19848</strain>
    </source>
</reference>
<evidence type="ECO:0000313" key="2">
    <source>
        <dbReference type="Proteomes" id="UP001062738"/>
    </source>
</evidence>
<sequence length="68" mass="7909">MAQTTIRENAILFPIKAKRLTNKDIDNAFKYLDSFKVCDKEEIEEIIEILNNLSEKDEKISSSYVVEL</sequence>
<evidence type="ECO:0000313" key="1">
    <source>
        <dbReference type="EMBL" id="MCY7008121.1"/>
    </source>
</evidence>
<keyword evidence="2" id="KW-1185">Reference proteome</keyword>
<proteinExistence type="predicted"/>
<dbReference type="RefSeq" id="WP_265152107.1">
    <property type="nucleotide sequence ID" value="NZ_JAOXXL010000012.1"/>
</dbReference>
<protein>
    <submittedName>
        <fullName evidence="1">Uncharacterized protein</fullName>
    </submittedName>
</protein>
<gene>
    <name evidence="1" type="ORF">OCK72_05545</name>
</gene>
<dbReference type="Proteomes" id="UP001062738">
    <property type="component" value="Unassembled WGS sequence"/>
</dbReference>
<organism evidence="1 2">
    <name type="scientific">Fusobacterium simiae</name>
    <dbReference type="NCBI Taxonomy" id="855"/>
    <lineage>
        <taxon>Bacteria</taxon>
        <taxon>Fusobacteriati</taxon>
        <taxon>Fusobacteriota</taxon>
        <taxon>Fusobacteriia</taxon>
        <taxon>Fusobacteriales</taxon>
        <taxon>Fusobacteriaceae</taxon>
        <taxon>Fusobacterium</taxon>
    </lineage>
</organism>
<accession>A0ABT4DKU2</accession>
<comment type="caution">
    <text evidence="1">The sequence shown here is derived from an EMBL/GenBank/DDBJ whole genome shotgun (WGS) entry which is preliminary data.</text>
</comment>
<name>A0ABT4DKU2_FUSSI</name>